<proteinExistence type="predicted"/>
<dbReference type="InterPro" id="IPR028098">
    <property type="entry name" value="Glyco_trans_4-like_N"/>
</dbReference>
<dbReference type="SUPFAM" id="SSF53756">
    <property type="entry name" value="UDP-Glycosyltransferase/glycogen phosphorylase"/>
    <property type="match status" value="1"/>
</dbReference>
<dbReference type="RefSeq" id="WP_289725221.1">
    <property type="nucleotide sequence ID" value="NZ_JAUDUY010000004.1"/>
</dbReference>
<dbReference type="Pfam" id="PF13579">
    <property type="entry name" value="Glyco_trans_4_4"/>
    <property type="match status" value="1"/>
</dbReference>
<reference evidence="2" key="1">
    <citation type="submission" date="2023-06" db="EMBL/GenBank/DDBJ databases">
        <title>Robiginitalea aurantiacus sp. nov. and Algoriphagus sediminis sp. nov., isolated from coastal sediment.</title>
        <authorList>
            <person name="Zhou Z.Y."/>
            <person name="An J."/>
            <person name="Jia Y.W."/>
            <person name="Du Z.J."/>
        </authorList>
    </citation>
    <scope>NUCLEOTIDE SEQUENCE</scope>
    <source>
        <strain evidence="2">M39</strain>
    </source>
</reference>
<evidence type="ECO:0000313" key="3">
    <source>
        <dbReference type="Proteomes" id="UP001174839"/>
    </source>
</evidence>
<name>A0ABT7WG14_9FLAO</name>
<comment type="caution">
    <text evidence="2">The sequence shown here is derived from an EMBL/GenBank/DDBJ whole genome shotgun (WGS) entry which is preliminary data.</text>
</comment>
<organism evidence="2 3">
    <name type="scientific">Robiginitalea aurantiaca</name>
    <dbReference type="NCBI Taxonomy" id="3056915"/>
    <lineage>
        <taxon>Bacteria</taxon>
        <taxon>Pseudomonadati</taxon>
        <taxon>Bacteroidota</taxon>
        <taxon>Flavobacteriia</taxon>
        <taxon>Flavobacteriales</taxon>
        <taxon>Flavobacteriaceae</taxon>
        <taxon>Robiginitalea</taxon>
    </lineage>
</organism>
<feature type="domain" description="Glycosyltransferase subfamily 4-like N-terminal" evidence="1">
    <location>
        <begin position="22"/>
        <end position="229"/>
    </location>
</feature>
<dbReference type="EMBL" id="JAUDUY010000004">
    <property type="protein sequence ID" value="MDM9631859.1"/>
    <property type="molecule type" value="Genomic_DNA"/>
</dbReference>
<dbReference type="Gene3D" id="3.40.50.2000">
    <property type="entry name" value="Glycogen Phosphorylase B"/>
    <property type="match status" value="2"/>
</dbReference>
<sequence>MQKVLIVTYYWPPAGGPGVQRWLYFASYMREFGVEPVIYTPENAHYPLEDPSLEVHVPAGIKVYQQKIWEPYQLAERLSASRTKRISSGIINRDNPGRMERLMLWVRGNLFIPDARKYWVKPSVRYLRGILNQEGIDSVITTGPPHSIHLIGQGLKEQMDVRWIADFRDPWTTIGYHKALLLSRWAQKKHRILEKSVLNSADALITTSSLTRDEFSGLTTRPIHVITNGFSGPQGDSKQPEGAFRLSHIGSLLSGRNPKALWKALRSLSEKDKDFERDLQIDLIGPVSGEVLAALRDENLEEHLHLTDYIPHEKAIEEQQNTQVLLLIEIDSPETRGIIPGKFFEYLSAARPILAIGPREWEVASLIDQCKCGKAFEYGDQQEMERVLSDWYQRYKKGALTITAKGVDGFHRRALTERLVKEVLWV</sequence>
<accession>A0ABT7WG14</accession>
<protein>
    <submittedName>
        <fullName evidence="2">Glycosyltransferase family 4 protein</fullName>
    </submittedName>
</protein>
<gene>
    <name evidence="2" type="ORF">QU605_10270</name>
</gene>
<evidence type="ECO:0000313" key="2">
    <source>
        <dbReference type="EMBL" id="MDM9631859.1"/>
    </source>
</evidence>
<evidence type="ECO:0000259" key="1">
    <source>
        <dbReference type="Pfam" id="PF13579"/>
    </source>
</evidence>
<dbReference type="Proteomes" id="UP001174839">
    <property type="component" value="Unassembled WGS sequence"/>
</dbReference>
<keyword evidence="3" id="KW-1185">Reference proteome</keyword>
<dbReference type="CDD" id="cd03794">
    <property type="entry name" value="GT4_WbuB-like"/>
    <property type="match status" value="1"/>
</dbReference>